<sequence>MDFEDVKGSGDTVGLREDRSMRRFSLEFCDILRKWRVQKGGSKILLGGCECVRYTSTWGKEWGVFMSPDYPSGYPANVRCLLYSFSAPPGFIIHLHLDKVNLPQRQVNYPQHNGCVDYLKMFIHVDEVRSTGSVGVNENTPWTTLLCGSATNLSYHSSSRHFIIQFHSGPNLAPHPQSQELHQYSFSGRYRFLNSRTDFHSDTYNEHDSLSLINLSPDLKNAELTLGRINSSESFFPILPFTKKRGLLYLNVLSVRPSCPKSLHIALPLLILHKRVRIVFESISLQPGEYSCLNKTDVLRVIDGSNPNSPIIALICNEEKDYEILSSGPHLQVEFLANSDSPGTGFRAKYQYVQVQLDSALDNTRLPPEVLNGQDGLPQASTLVPQCNQVISSDAGRNGSFSSPNYPHHYTPKTECRYLFIGHGRERVQILFTDFSLFHPIEKGGPDAEAEPTSSTGGYNYQTAYGAYPGGESQTLLAVHRYVNEVRINDKKKRKCLTADTLSVWIYSDGQLEKVVTFCGHKLPPPIMSNGHRLTLEFKGASNAHFSRGFHANYAFLEDYGITSGRQLRDYPCGFMYNSTEVSSGTFTSPNYPGIYPRDTECHYFFYGAYDHHVVLTFSYFHIEGIRPCHESTKSDYLEFSNYMPVDTSYGRKCGVGLSTKPFRLISEAHFFRVTFRSNDEFDGGGFFASFHFTAQPKEDLIATHDHSSIRLILPGDEVNLGNGDDELFGKGGGGVTNTRSGGRMTSGPQLLLERLLLLFYFFRLPAQ</sequence>
<feature type="domain" description="CUB" evidence="3">
    <location>
        <begin position="387"/>
        <end position="557"/>
    </location>
</feature>
<dbReference type="InterPro" id="IPR035914">
    <property type="entry name" value="Sperma_CUB_dom_sf"/>
</dbReference>
<dbReference type="PANTHER" id="PTHR47537">
    <property type="entry name" value="CUBILIN"/>
    <property type="match status" value="1"/>
</dbReference>
<keyword evidence="5" id="KW-1185">Reference proteome</keyword>
<dbReference type="SMART" id="SM00042">
    <property type="entry name" value="CUB"/>
    <property type="match status" value="3"/>
</dbReference>
<keyword evidence="1" id="KW-1015">Disulfide bond</keyword>
<proteinExistence type="predicted"/>
<protein>
    <submittedName>
        <fullName evidence="4">Suppressor of lurcher protein 1</fullName>
    </submittedName>
</protein>
<dbReference type="Pfam" id="PF00431">
    <property type="entry name" value="CUB"/>
    <property type="match status" value="5"/>
</dbReference>
<comment type="caution">
    <text evidence="2">Lacks conserved residue(s) required for the propagation of feature annotation.</text>
</comment>
<dbReference type="EMBL" id="LNIX01000008">
    <property type="protein sequence ID" value="OXA51222.1"/>
    <property type="molecule type" value="Genomic_DNA"/>
</dbReference>
<dbReference type="InterPro" id="IPR000859">
    <property type="entry name" value="CUB_dom"/>
</dbReference>
<evidence type="ECO:0000313" key="5">
    <source>
        <dbReference type="Proteomes" id="UP000198287"/>
    </source>
</evidence>
<dbReference type="GO" id="GO:0005886">
    <property type="term" value="C:plasma membrane"/>
    <property type="evidence" value="ECO:0007669"/>
    <property type="project" value="TreeGrafter"/>
</dbReference>
<dbReference type="SUPFAM" id="SSF49854">
    <property type="entry name" value="Spermadhesin, CUB domain"/>
    <property type="match status" value="4"/>
</dbReference>
<gene>
    <name evidence="4" type="ORF">Fcan01_14520</name>
</gene>
<feature type="domain" description="CUB" evidence="3">
    <location>
        <begin position="573"/>
        <end position="694"/>
    </location>
</feature>
<dbReference type="Proteomes" id="UP000198287">
    <property type="component" value="Unassembled WGS sequence"/>
</dbReference>
<dbReference type="InterPro" id="IPR053207">
    <property type="entry name" value="Non-NMDA_GluR_Accessory"/>
</dbReference>
<comment type="caution">
    <text evidence="4">The sequence shown here is derived from an EMBL/GenBank/DDBJ whole genome shotgun (WGS) entry which is preliminary data.</text>
</comment>
<dbReference type="OMA" id="DIEQVHY"/>
<dbReference type="Gene3D" id="2.60.120.290">
    <property type="entry name" value="Spermadhesin, CUB domain"/>
    <property type="match status" value="4"/>
</dbReference>
<evidence type="ECO:0000256" key="1">
    <source>
        <dbReference type="ARBA" id="ARBA00023157"/>
    </source>
</evidence>
<name>A0A226E0H2_FOLCA</name>
<dbReference type="CDD" id="cd00041">
    <property type="entry name" value="CUB"/>
    <property type="match status" value="4"/>
</dbReference>
<dbReference type="AlphaFoldDB" id="A0A226E0H2"/>
<dbReference type="PANTHER" id="PTHR47537:SF2">
    <property type="entry name" value="CUBILIN"/>
    <property type="match status" value="1"/>
</dbReference>
<evidence type="ECO:0000313" key="4">
    <source>
        <dbReference type="EMBL" id="OXA51222.1"/>
    </source>
</evidence>
<evidence type="ECO:0000259" key="3">
    <source>
        <dbReference type="PROSITE" id="PS01180"/>
    </source>
</evidence>
<dbReference type="PROSITE" id="PS01180">
    <property type="entry name" value="CUB"/>
    <property type="match status" value="2"/>
</dbReference>
<reference evidence="4 5" key="1">
    <citation type="submission" date="2015-12" db="EMBL/GenBank/DDBJ databases">
        <title>The genome of Folsomia candida.</title>
        <authorList>
            <person name="Faddeeva A."/>
            <person name="Derks M.F."/>
            <person name="Anvar Y."/>
            <person name="Smit S."/>
            <person name="Van Straalen N."/>
            <person name="Roelofs D."/>
        </authorList>
    </citation>
    <scope>NUCLEOTIDE SEQUENCE [LARGE SCALE GENOMIC DNA]</scope>
    <source>
        <strain evidence="4 5">VU population</strain>
        <tissue evidence="4">Whole body</tissue>
    </source>
</reference>
<organism evidence="4 5">
    <name type="scientific">Folsomia candida</name>
    <name type="common">Springtail</name>
    <dbReference type="NCBI Taxonomy" id="158441"/>
    <lineage>
        <taxon>Eukaryota</taxon>
        <taxon>Metazoa</taxon>
        <taxon>Ecdysozoa</taxon>
        <taxon>Arthropoda</taxon>
        <taxon>Hexapoda</taxon>
        <taxon>Collembola</taxon>
        <taxon>Entomobryomorpha</taxon>
        <taxon>Isotomoidea</taxon>
        <taxon>Isotomidae</taxon>
        <taxon>Proisotominae</taxon>
        <taxon>Folsomia</taxon>
    </lineage>
</organism>
<dbReference type="OrthoDB" id="6369184at2759"/>
<dbReference type="STRING" id="158441.A0A226E0H2"/>
<accession>A0A226E0H2</accession>
<evidence type="ECO:0000256" key="2">
    <source>
        <dbReference type="PROSITE-ProRule" id="PRU00059"/>
    </source>
</evidence>